<keyword evidence="3" id="KW-1133">Transmembrane helix</keyword>
<dbReference type="InterPro" id="IPR001828">
    <property type="entry name" value="ANF_lig-bd_rcpt"/>
</dbReference>
<comment type="subcellular location">
    <subcellularLocation>
        <location evidence="1">Membrane</location>
    </subcellularLocation>
</comment>
<gene>
    <name evidence="8" type="primary">LOC106809471</name>
</gene>
<dbReference type="InterPro" id="IPR050726">
    <property type="entry name" value="mGluR"/>
</dbReference>
<dbReference type="SUPFAM" id="SSF53822">
    <property type="entry name" value="Periplasmic binding protein-like I"/>
    <property type="match status" value="1"/>
</dbReference>
<keyword evidence="5" id="KW-0325">Glycoprotein</keyword>
<sequence>MEPLKKDLQYNNFCIAVDEVFPPHNSEEAFANIVPRLVDYKPKAGVVVLITTEKTIPDFFEEASAANLTGITWIASETWATTKTIAEQHVHAAQGFLGLTLDAPKPIHFQ</sequence>
<accession>A0ABM1E776</accession>
<feature type="domain" description="Receptor ligand binding region" evidence="6">
    <location>
        <begin position="2"/>
        <end position="107"/>
    </location>
</feature>
<keyword evidence="7" id="KW-1185">Reference proteome</keyword>
<dbReference type="GeneID" id="106809471"/>
<keyword evidence="4" id="KW-0472">Membrane</keyword>
<protein>
    <submittedName>
        <fullName evidence="8">Taste receptor type 1 member 2-like</fullName>
    </submittedName>
</protein>
<evidence type="ECO:0000256" key="4">
    <source>
        <dbReference type="ARBA" id="ARBA00023136"/>
    </source>
</evidence>
<name>A0ABM1E776_PRICU</name>
<dbReference type="Gene3D" id="3.40.50.2300">
    <property type="match status" value="1"/>
</dbReference>
<proteinExistence type="predicted"/>
<evidence type="ECO:0000256" key="1">
    <source>
        <dbReference type="ARBA" id="ARBA00004370"/>
    </source>
</evidence>
<dbReference type="RefSeq" id="XP_014668047.1">
    <property type="nucleotide sequence ID" value="XM_014812561.1"/>
</dbReference>
<evidence type="ECO:0000259" key="6">
    <source>
        <dbReference type="Pfam" id="PF01094"/>
    </source>
</evidence>
<dbReference type="Pfam" id="PF01094">
    <property type="entry name" value="ANF_receptor"/>
    <property type="match status" value="1"/>
</dbReference>
<keyword evidence="2" id="KW-0812">Transmembrane</keyword>
<evidence type="ECO:0000313" key="8">
    <source>
        <dbReference type="RefSeq" id="XP_014668047.1"/>
    </source>
</evidence>
<evidence type="ECO:0000256" key="2">
    <source>
        <dbReference type="ARBA" id="ARBA00022692"/>
    </source>
</evidence>
<dbReference type="Proteomes" id="UP000695022">
    <property type="component" value="Unplaced"/>
</dbReference>
<reference evidence="8" key="1">
    <citation type="submission" date="2025-08" db="UniProtKB">
        <authorList>
            <consortium name="RefSeq"/>
        </authorList>
    </citation>
    <scope>IDENTIFICATION</scope>
</reference>
<evidence type="ECO:0000256" key="3">
    <source>
        <dbReference type="ARBA" id="ARBA00022989"/>
    </source>
</evidence>
<organism evidence="7 8">
    <name type="scientific">Priapulus caudatus</name>
    <name type="common">Priapulid worm</name>
    <dbReference type="NCBI Taxonomy" id="37621"/>
    <lineage>
        <taxon>Eukaryota</taxon>
        <taxon>Metazoa</taxon>
        <taxon>Ecdysozoa</taxon>
        <taxon>Scalidophora</taxon>
        <taxon>Priapulida</taxon>
        <taxon>Priapulimorpha</taxon>
        <taxon>Priapulimorphida</taxon>
        <taxon>Priapulidae</taxon>
        <taxon>Priapulus</taxon>
    </lineage>
</organism>
<evidence type="ECO:0000313" key="7">
    <source>
        <dbReference type="Proteomes" id="UP000695022"/>
    </source>
</evidence>
<evidence type="ECO:0000256" key="5">
    <source>
        <dbReference type="ARBA" id="ARBA00023180"/>
    </source>
</evidence>
<dbReference type="PANTHER" id="PTHR24060">
    <property type="entry name" value="METABOTROPIC GLUTAMATE RECEPTOR"/>
    <property type="match status" value="1"/>
</dbReference>
<dbReference type="InterPro" id="IPR028082">
    <property type="entry name" value="Peripla_BP_I"/>
</dbReference>